<keyword evidence="3" id="KW-0539">Nucleus</keyword>
<dbReference type="Proteomes" id="UP000799750">
    <property type="component" value="Unassembled WGS sequence"/>
</dbReference>
<evidence type="ECO:0000259" key="4">
    <source>
        <dbReference type="PROSITE" id="PS50048"/>
    </source>
</evidence>
<reference evidence="5" key="1">
    <citation type="journal article" date="2020" name="Stud. Mycol.">
        <title>101 Dothideomycetes genomes: a test case for predicting lifestyles and emergence of pathogens.</title>
        <authorList>
            <person name="Haridas S."/>
            <person name="Albert R."/>
            <person name="Binder M."/>
            <person name="Bloem J."/>
            <person name="Labutti K."/>
            <person name="Salamov A."/>
            <person name="Andreopoulos B."/>
            <person name="Baker S."/>
            <person name="Barry K."/>
            <person name="Bills G."/>
            <person name="Bluhm B."/>
            <person name="Cannon C."/>
            <person name="Castanera R."/>
            <person name="Culley D."/>
            <person name="Daum C."/>
            <person name="Ezra D."/>
            <person name="Gonzalez J."/>
            <person name="Henrissat B."/>
            <person name="Kuo A."/>
            <person name="Liang C."/>
            <person name="Lipzen A."/>
            <person name="Lutzoni F."/>
            <person name="Magnuson J."/>
            <person name="Mondo S."/>
            <person name="Nolan M."/>
            <person name="Ohm R."/>
            <person name="Pangilinan J."/>
            <person name="Park H.-J."/>
            <person name="Ramirez L."/>
            <person name="Alfaro M."/>
            <person name="Sun H."/>
            <person name="Tritt A."/>
            <person name="Yoshinaga Y."/>
            <person name="Zwiers L.-H."/>
            <person name="Turgeon B."/>
            <person name="Goodwin S."/>
            <person name="Spatafora J."/>
            <person name="Crous P."/>
            <person name="Grigoriev I."/>
        </authorList>
    </citation>
    <scope>NUCLEOTIDE SEQUENCE</scope>
    <source>
        <strain evidence="5">CBS 269.34</strain>
    </source>
</reference>
<sequence>DPAYVKRRKVRKGTRSCWECKRRKMRCIFDTEAICKGCRRRGSKCISQEFPEDVLLAD</sequence>
<dbReference type="OrthoDB" id="5392779at2759"/>
<dbReference type="SUPFAM" id="SSF57701">
    <property type="entry name" value="Zn2/Cys6 DNA-binding domain"/>
    <property type="match status" value="1"/>
</dbReference>
<dbReference type="PROSITE" id="PS50048">
    <property type="entry name" value="ZN2_CY6_FUNGAL_2"/>
    <property type="match status" value="1"/>
</dbReference>
<evidence type="ECO:0000313" key="6">
    <source>
        <dbReference type="Proteomes" id="UP000799750"/>
    </source>
</evidence>
<dbReference type="GO" id="GO:0008270">
    <property type="term" value="F:zinc ion binding"/>
    <property type="evidence" value="ECO:0007669"/>
    <property type="project" value="InterPro"/>
</dbReference>
<protein>
    <recommendedName>
        <fullName evidence="4">Zn(2)-C6 fungal-type domain-containing protein</fullName>
    </recommendedName>
</protein>
<proteinExistence type="predicted"/>
<dbReference type="InterPro" id="IPR036864">
    <property type="entry name" value="Zn2-C6_fun-type_DNA-bd_sf"/>
</dbReference>
<evidence type="ECO:0000256" key="2">
    <source>
        <dbReference type="ARBA" id="ARBA00023163"/>
    </source>
</evidence>
<dbReference type="Pfam" id="PF00172">
    <property type="entry name" value="Zn_clus"/>
    <property type="match status" value="1"/>
</dbReference>
<feature type="non-terminal residue" evidence="5">
    <location>
        <position position="58"/>
    </location>
</feature>
<keyword evidence="6" id="KW-1185">Reference proteome</keyword>
<dbReference type="InterPro" id="IPR001138">
    <property type="entry name" value="Zn2Cys6_DnaBD"/>
</dbReference>
<evidence type="ECO:0000313" key="5">
    <source>
        <dbReference type="EMBL" id="KAF2496440.1"/>
    </source>
</evidence>
<dbReference type="PANTHER" id="PTHR47840">
    <property type="entry name" value="ZN(II)2CYS6 TRANSCRIPTION FACTOR (EUROFUNG)-RELATED"/>
    <property type="match status" value="1"/>
</dbReference>
<feature type="non-terminal residue" evidence="5">
    <location>
        <position position="1"/>
    </location>
</feature>
<feature type="domain" description="Zn(2)-C6 fungal-type" evidence="4">
    <location>
        <begin position="16"/>
        <end position="47"/>
    </location>
</feature>
<dbReference type="EMBL" id="MU004188">
    <property type="protein sequence ID" value="KAF2496440.1"/>
    <property type="molecule type" value="Genomic_DNA"/>
</dbReference>
<name>A0A6A6QX90_9PEZI</name>
<keyword evidence="1" id="KW-0805">Transcription regulation</keyword>
<evidence type="ECO:0000256" key="3">
    <source>
        <dbReference type="ARBA" id="ARBA00023242"/>
    </source>
</evidence>
<dbReference type="PANTHER" id="PTHR47840:SF1">
    <property type="entry name" value="ZN(II)2CYS6 TRANSCRIPTION FACTOR (EUROFUNG)"/>
    <property type="match status" value="1"/>
</dbReference>
<dbReference type="Gene3D" id="4.10.240.10">
    <property type="entry name" value="Zn(2)-C6 fungal-type DNA-binding domain"/>
    <property type="match status" value="1"/>
</dbReference>
<accession>A0A6A6QX90</accession>
<dbReference type="GO" id="GO:0000981">
    <property type="term" value="F:DNA-binding transcription factor activity, RNA polymerase II-specific"/>
    <property type="evidence" value="ECO:0007669"/>
    <property type="project" value="InterPro"/>
</dbReference>
<dbReference type="PROSITE" id="PS00463">
    <property type="entry name" value="ZN2_CY6_FUNGAL_1"/>
    <property type="match status" value="1"/>
</dbReference>
<organism evidence="5 6">
    <name type="scientific">Lophium mytilinum</name>
    <dbReference type="NCBI Taxonomy" id="390894"/>
    <lineage>
        <taxon>Eukaryota</taxon>
        <taxon>Fungi</taxon>
        <taxon>Dikarya</taxon>
        <taxon>Ascomycota</taxon>
        <taxon>Pezizomycotina</taxon>
        <taxon>Dothideomycetes</taxon>
        <taxon>Pleosporomycetidae</taxon>
        <taxon>Mytilinidiales</taxon>
        <taxon>Mytilinidiaceae</taxon>
        <taxon>Lophium</taxon>
    </lineage>
</organism>
<evidence type="ECO:0000256" key="1">
    <source>
        <dbReference type="ARBA" id="ARBA00023015"/>
    </source>
</evidence>
<keyword evidence="2" id="KW-0804">Transcription</keyword>
<gene>
    <name evidence="5" type="ORF">BU16DRAFT_437020</name>
</gene>
<dbReference type="AlphaFoldDB" id="A0A6A6QX90"/>